<protein>
    <submittedName>
        <fullName evidence="4">Helix-turn-helix domain-containing protein</fullName>
    </submittedName>
</protein>
<evidence type="ECO:0000256" key="2">
    <source>
        <dbReference type="SAM" id="MobiDB-lite"/>
    </source>
</evidence>
<feature type="domain" description="Insertion element IS150 protein InsJ-like helix-turn-helix" evidence="3">
    <location>
        <begin position="129"/>
        <end position="181"/>
    </location>
</feature>
<dbReference type="InterPro" id="IPR052057">
    <property type="entry name" value="IS150/IS1296_orfA-like"/>
</dbReference>
<dbReference type="Gene3D" id="1.10.10.10">
    <property type="entry name" value="Winged helix-like DNA-binding domain superfamily/Winged helix DNA-binding domain"/>
    <property type="match status" value="2"/>
</dbReference>
<keyword evidence="5" id="KW-1185">Reference proteome</keyword>
<evidence type="ECO:0000259" key="3">
    <source>
        <dbReference type="Pfam" id="PF13518"/>
    </source>
</evidence>
<comment type="similarity">
    <text evidence="1">Belongs to the IS150/IS1296 orfA family.</text>
</comment>
<proteinExistence type="inferred from homology"/>
<dbReference type="RefSeq" id="WP_125689350.1">
    <property type="nucleotide sequence ID" value="NZ_JBHSSI010000095.1"/>
</dbReference>
<feature type="region of interest" description="Disordered" evidence="2">
    <location>
        <begin position="219"/>
        <end position="241"/>
    </location>
</feature>
<dbReference type="SUPFAM" id="SSF48295">
    <property type="entry name" value="TrpR-like"/>
    <property type="match status" value="3"/>
</dbReference>
<dbReference type="InterPro" id="IPR036388">
    <property type="entry name" value="WH-like_DNA-bd_sf"/>
</dbReference>
<gene>
    <name evidence="4" type="ORF">ACFP1C_13525</name>
</gene>
<dbReference type="Proteomes" id="UP001596283">
    <property type="component" value="Unassembled WGS sequence"/>
</dbReference>
<dbReference type="PANTHER" id="PTHR33795">
    <property type="entry name" value="INSERTION ELEMENT IS150 PROTEIN INSJ"/>
    <property type="match status" value="1"/>
</dbReference>
<feature type="domain" description="Insertion element IS150 protein InsJ-like helix-turn-helix" evidence="3">
    <location>
        <begin position="67"/>
        <end position="106"/>
    </location>
</feature>
<evidence type="ECO:0000313" key="5">
    <source>
        <dbReference type="Proteomes" id="UP001596283"/>
    </source>
</evidence>
<dbReference type="InterPro" id="IPR010921">
    <property type="entry name" value="Trp_repressor/repl_initiator"/>
</dbReference>
<sequence length="241" mass="28222">MGRKGSRYSLEDKLSYIQLVEQGMSARQIQRQYGVKDDQVRQWVQRFQADGIAGLKRRKIHRYSPEFKQKLVELYLAGNTSYPQLASQFDIPNSSIIYQWVNLYTSGKSLTTTRRFRPMKTGRKTTQIERIEIVQWVIANELDYNGATKKFAVSYGQVYTWVKKFKQDGPEALQDRRGKDKSSKPNLTDEEKQALKIKELEARNAYLSKENEVLKKLKELERKDAPQNQNIVPFKHSPKKR</sequence>
<feature type="region of interest" description="Disordered" evidence="2">
    <location>
        <begin position="170"/>
        <end position="192"/>
    </location>
</feature>
<evidence type="ECO:0000313" key="4">
    <source>
        <dbReference type="EMBL" id="MFC6261943.1"/>
    </source>
</evidence>
<accession>A0ABW1TIZ6</accession>
<comment type="caution">
    <text evidence="4">The sequence shown here is derived from an EMBL/GenBank/DDBJ whole genome shotgun (WGS) entry which is preliminary data.</text>
</comment>
<reference evidence="5" key="1">
    <citation type="journal article" date="2019" name="Int. J. Syst. Evol. Microbiol.">
        <title>The Global Catalogue of Microorganisms (GCM) 10K type strain sequencing project: providing services to taxonomists for standard genome sequencing and annotation.</title>
        <authorList>
            <consortium name="The Broad Institute Genomics Platform"/>
            <consortium name="The Broad Institute Genome Sequencing Center for Infectious Disease"/>
            <person name="Wu L."/>
            <person name="Ma J."/>
        </authorList>
    </citation>
    <scope>NUCLEOTIDE SEQUENCE [LARGE SCALE GENOMIC DNA]</scope>
    <source>
        <strain evidence="5">CCM 8908</strain>
    </source>
</reference>
<name>A0ABW1TIZ6_9LACO</name>
<dbReference type="Pfam" id="PF13518">
    <property type="entry name" value="HTH_28"/>
    <property type="match status" value="3"/>
</dbReference>
<organism evidence="4 5">
    <name type="scientific">Levilactobacillus fujinensis</name>
    <dbReference type="NCBI Taxonomy" id="2486024"/>
    <lineage>
        <taxon>Bacteria</taxon>
        <taxon>Bacillati</taxon>
        <taxon>Bacillota</taxon>
        <taxon>Bacilli</taxon>
        <taxon>Lactobacillales</taxon>
        <taxon>Lactobacillaceae</taxon>
        <taxon>Levilactobacillus</taxon>
    </lineage>
</organism>
<evidence type="ECO:0000256" key="1">
    <source>
        <dbReference type="ARBA" id="ARBA00038232"/>
    </source>
</evidence>
<dbReference type="EMBL" id="JBHSSI010000095">
    <property type="protein sequence ID" value="MFC6261943.1"/>
    <property type="molecule type" value="Genomic_DNA"/>
</dbReference>
<feature type="domain" description="Insertion element IS150 protein InsJ-like helix-turn-helix" evidence="3">
    <location>
        <begin position="13"/>
        <end position="59"/>
    </location>
</feature>
<dbReference type="PANTHER" id="PTHR33795:SF1">
    <property type="entry name" value="INSERTION ELEMENT IS150 PROTEIN INSJ"/>
    <property type="match status" value="1"/>
</dbReference>
<dbReference type="InterPro" id="IPR055247">
    <property type="entry name" value="InsJ-like_HTH"/>
</dbReference>